<dbReference type="Proteomes" id="UP000266889">
    <property type="component" value="Unassembled WGS sequence"/>
</dbReference>
<accession>A0A3N9WR51</accession>
<organism evidence="2 3">
    <name type="scientific">Micromonospora arida</name>
    <dbReference type="NCBI Taxonomy" id="2203715"/>
    <lineage>
        <taxon>Bacteria</taxon>
        <taxon>Bacillati</taxon>
        <taxon>Actinomycetota</taxon>
        <taxon>Actinomycetes</taxon>
        <taxon>Micromonosporales</taxon>
        <taxon>Micromonosporaceae</taxon>
        <taxon>Micromonospora</taxon>
    </lineage>
</organism>
<comment type="caution">
    <text evidence="2">The sequence shown here is derived from an EMBL/GenBank/DDBJ whole genome shotgun (WGS) entry which is preliminary data.</text>
</comment>
<protein>
    <submittedName>
        <fullName evidence="2">Uncharacterized protein</fullName>
    </submittedName>
</protein>
<gene>
    <name evidence="2" type="ORF">DLJ58_30150</name>
</gene>
<name>A0A3N9WR51_9ACTN</name>
<evidence type="ECO:0000313" key="3">
    <source>
        <dbReference type="Proteomes" id="UP000266889"/>
    </source>
</evidence>
<feature type="region of interest" description="Disordered" evidence="1">
    <location>
        <begin position="46"/>
        <end position="69"/>
    </location>
</feature>
<dbReference type="EMBL" id="QGSY01000300">
    <property type="protein sequence ID" value="RQX03179.1"/>
    <property type="molecule type" value="Genomic_DNA"/>
</dbReference>
<reference evidence="2 3" key="1">
    <citation type="submission" date="2018-05" db="EMBL/GenBank/DDBJ databases">
        <title>Micromonospora from Atacama Desert.</title>
        <authorList>
            <person name="Carro L."/>
            <person name="Goodfellow M."/>
            <person name="Klenk H.-P."/>
        </authorList>
    </citation>
    <scope>NUCLEOTIDE SEQUENCE [LARGE SCALE GENOMIC DNA]</scope>
    <source>
        <strain evidence="2 3">LB32</strain>
    </source>
</reference>
<keyword evidence="3" id="KW-1185">Reference proteome</keyword>
<evidence type="ECO:0000313" key="2">
    <source>
        <dbReference type="EMBL" id="RQX03179.1"/>
    </source>
</evidence>
<feature type="compositionally biased region" description="Acidic residues" evidence="1">
    <location>
        <begin position="46"/>
        <end position="60"/>
    </location>
</feature>
<dbReference type="AlphaFoldDB" id="A0A3N9WR51"/>
<sequence>MGGCHHAKMGDFAEELTGTRQRLLDLVSEMRQQSVNWRHRVHAEMDALEASEPDDDESDGVPEGAPAQYAAVRDRVVRGELDWLDVLSGRVGDADAKAVHVWLDGRMEMTRQACRLLEGGASLDEAVAGVAPDQSWGREQR</sequence>
<proteinExistence type="predicted"/>
<evidence type="ECO:0000256" key="1">
    <source>
        <dbReference type="SAM" id="MobiDB-lite"/>
    </source>
</evidence>